<feature type="region of interest" description="Disordered" evidence="1">
    <location>
        <begin position="52"/>
        <end position="96"/>
    </location>
</feature>
<dbReference type="EMBL" id="JAINUG010000014">
    <property type="protein sequence ID" value="KAJ8413782.1"/>
    <property type="molecule type" value="Genomic_DNA"/>
</dbReference>
<dbReference type="Proteomes" id="UP001221898">
    <property type="component" value="Unassembled WGS sequence"/>
</dbReference>
<protein>
    <submittedName>
        <fullName evidence="2">Uncharacterized protein</fullName>
    </submittedName>
</protein>
<keyword evidence="3" id="KW-1185">Reference proteome</keyword>
<name>A0AAD7T4V9_9TELE</name>
<reference evidence="2" key="1">
    <citation type="journal article" date="2023" name="Science">
        <title>Genome structures resolve the early diversification of teleost fishes.</title>
        <authorList>
            <person name="Parey E."/>
            <person name="Louis A."/>
            <person name="Montfort J."/>
            <person name="Bouchez O."/>
            <person name="Roques C."/>
            <person name="Iampietro C."/>
            <person name="Lluch J."/>
            <person name="Castinel A."/>
            <person name="Donnadieu C."/>
            <person name="Desvignes T."/>
            <person name="Floi Bucao C."/>
            <person name="Jouanno E."/>
            <person name="Wen M."/>
            <person name="Mejri S."/>
            <person name="Dirks R."/>
            <person name="Jansen H."/>
            <person name="Henkel C."/>
            <person name="Chen W.J."/>
            <person name="Zahm M."/>
            <person name="Cabau C."/>
            <person name="Klopp C."/>
            <person name="Thompson A.W."/>
            <person name="Robinson-Rechavi M."/>
            <person name="Braasch I."/>
            <person name="Lecointre G."/>
            <person name="Bobe J."/>
            <person name="Postlethwait J.H."/>
            <person name="Berthelot C."/>
            <person name="Roest Crollius H."/>
            <person name="Guiguen Y."/>
        </authorList>
    </citation>
    <scope>NUCLEOTIDE SEQUENCE</scope>
    <source>
        <strain evidence="2">NC1722</strain>
    </source>
</reference>
<gene>
    <name evidence="2" type="ORF">AAFF_G00063800</name>
</gene>
<sequence length="158" mass="16967">MDQSTDQHRPHSGTLLMHPPAGAVLWESMLRDRAPALTAGLGEVKTLACVSPGGQRRYTDRLRHPPSAPTSNGRLAFPSRAGLEASSEPTQTGYNLSPVAASTLADESERHEARSEATAFRSVKTLVKVPPQSLTTVTVNAQAKHRRGHGWALRLDSG</sequence>
<evidence type="ECO:0000256" key="1">
    <source>
        <dbReference type="SAM" id="MobiDB-lite"/>
    </source>
</evidence>
<dbReference type="AlphaFoldDB" id="A0AAD7T4V9"/>
<organism evidence="2 3">
    <name type="scientific">Aldrovandia affinis</name>
    <dbReference type="NCBI Taxonomy" id="143900"/>
    <lineage>
        <taxon>Eukaryota</taxon>
        <taxon>Metazoa</taxon>
        <taxon>Chordata</taxon>
        <taxon>Craniata</taxon>
        <taxon>Vertebrata</taxon>
        <taxon>Euteleostomi</taxon>
        <taxon>Actinopterygii</taxon>
        <taxon>Neopterygii</taxon>
        <taxon>Teleostei</taxon>
        <taxon>Notacanthiformes</taxon>
        <taxon>Halosauridae</taxon>
        <taxon>Aldrovandia</taxon>
    </lineage>
</organism>
<comment type="caution">
    <text evidence="2">The sequence shown here is derived from an EMBL/GenBank/DDBJ whole genome shotgun (WGS) entry which is preliminary data.</text>
</comment>
<accession>A0AAD7T4V9</accession>
<evidence type="ECO:0000313" key="3">
    <source>
        <dbReference type="Proteomes" id="UP001221898"/>
    </source>
</evidence>
<proteinExistence type="predicted"/>
<evidence type="ECO:0000313" key="2">
    <source>
        <dbReference type="EMBL" id="KAJ8413782.1"/>
    </source>
</evidence>